<dbReference type="EMBL" id="BMAT01008392">
    <property type="protein sequence ID" value="GFR84218.1"/>
    <property type="molecule type" value="Genomic_DNA"/>
</dbReference>
<protein>
    <submittedName>
        <fullName evidence="1">Uncharacterized protein</fullName>
    </submittedName>
</protein>
<dbReference type="Proteomes" id="UP000762676">
    <property type="component" value="Unassembled WGS sequence"/>
</dbReference>
<accession>A0AAV4GEP5</accession>
<reference evidence="1 2" key="1">
    <citation type="journal article" date="2021" name="Elife">
        <title>Chloroplast acquisition without the gene transfer in kleptoplastic sea slugs, Plakobranchus ocellatus.</title>
        <authorList>
            <person name="Maeda T."/>
            <person name="Takahashi S."/>
            <person name="Yoshida T."/>
            <person name="Shimamura S."/>
            <person name="Takaki Y."/>
            <person name="Nagai Y."/>
            <person name="Toyoda A."/>
            <person name="Suzuki Y."/>
            <person name="Arimoto A."/>
            <person name="Ishii H."/>
            <person name="Satoh N."/>
            <person name="Nishiyama T."/>
            <person name="Hasebe M."/>
            <person name="Maruyama T."/>
            <person name="Minagawa J."/>
            <person name="Obokata J."/>
            <person name="Shigenobu S."/>
        </authorList>
    </citation>
    <scope>NUCLEOTIDE SEQUENCE [LARGE SCALE GENOMIC DNA]</scope>
</reference>
<evidence type="ECO:0000313" key="2">
    <source>
        <dbReference type="Proteomes" id="UP000762676"/>
    </source>
</evidence>
<dbReference type="AlphaFoldDB" id="A0AAV4GEP5"/>
<name>A0AAV4GEP5_9GAST</name>
<comment type="caution">
    <text evidence="1">The sequence shown here is derived from an EMBL/GenBank/DDBJ whole genome shotgun (WGS) entry which is preliminary data.</text>
</comment>
<keyword evidence="2" id="KW-1185">Reference proteome</keyword>
<gene>
    <name evidence="1" type="ORF">ElyMa_004145100</name>
</gene>
<sequence length="69" mass="7712">MQKNRSKSTTTWTIMTEERNRNSCLMTARNTVSHKNKWQRGGLVSASDSRCGGRGFDSRPCHVAIALGK</sequence>
<proteinExistence type="predicted"/>
<evidence type="ECO:0000313" key="1">
    <source>
        <dbReference type="EMBL" id="GFR84218.1"/>
    </source>
</evidence>
<organism evidence="1 2">
    <name type="scientific">Elysia marginata</name>
    <dbReference type="NCBI Taxonomy" id="1093978"/>
    <lineage>
        <taxon>Eukaryota</taxon>
        <taxon>Metazoa</taxon>
        <taxon>Spiralia</taxon>
        <taxon>Lophotrochozoa</taxon>
        <taxon>Mollusca</taxon>
        <taxon>Gastropoda</taxon>
        <taxon>Heterobranchia</taxon>
        <taxon>Euthyneura</taxon>
        <taxon>Panpulmonata</taxon>
        <taxon>Sacoglossa</taxon>
        <taxon>Placobranchoidea</taxon>
        <taxon>Plakobranchidae</taxon>
        <taxon>Elysia</taxon>
    </lineage>
</organism>